<dbReference type="SUPFAM" id="SSF55895">
    <property type="entry name" value="Ribonuclease Rh-like"/>
    <property type="match status" value="1"/>
</dbReference>
<feature type="signal peptide" evidence="3">
    <location>
        <begin position="1"/>
        <end position="18"/>
    </location>
</feature>
<dbReference type="PANTHER" id="PTHR11240">
    <property type="entry name" value="RIBONUCLEASE T2"/>
    <property type="match status" value="1"/>
</dbReference>
<dbReference type="PROSITE" id="PS00531">
    <property type="entry name" value="RNASE_T2_2"/>
    <property type="match status" value="1"/>
</dbReference>
<evidence type="ECO:0000313" key="4">
    <source>
        <dbReference type="EMBL" id="KAF7113320.1"/>
    </source>
</evidence>
<dbReference type="Proteomes" id="UP000626092">
    <property type="component" value="Unassembled WGS sequence"/>
</dbReference>
<evidence type="ECO:0000256" key="3">
    <source>
        <dbReference type="SAM" id="SignalP"/>
    </source>
</evidence>
<dbReference type="GO" id="GO:0006401">
    <property type="term" value="P:RNA catabolic process"/>
    <property type="evidence" value="ECO:0007669"/>
    <property type="project" value="TreeGrafter"/>
</dbReference>
<keyword evidence="3" id="KW-0732">Signal</keyword>
<feature type="chain" id="PRO_5032489852" evidence="3">
    <location>
        <begin position="19"/>
        <end position="214"/>
    </location>
</feature>
<accession>A0A834G0Q0</accession>
<evidence type="ECO:0000256" key="2">
    <source>
        <dbReference type="RuleBase" id="RU004328"/>
    </source>
</evidence>
<sequence>MRRLFFFVNLLVIPLLSGWVVYHRLATPPAGVVTPWSFDYFKLALQWPPSRCSGHPKCPNNFTIHGLWPDNFSGPSLEFCNNRSRYIAITGPLLQRMQSNWPNIINHSDTGQTFWTHEWRKHGTCSRFNQVTYFNSALDRKGQYNFLRNFRIHRITPGPSSHYPASLIRSTVINLTSKIPDLLCVLHAGQRLTLHEETYIFASEEHLFHFRLHG</sequence>
<dbReference type="GO" id="GO:0003723">
    <property type="term" value="F:RNA binding"/>
    <property type="evidence" value="ECO:0007669"/>
    <property type="project" value="InterPro"/>
</dbReference>
<dbReference type="OrthoDB" id="1898737at2759"/>
<dbReference type="Pfam" id="PF00445">
    <property type="entry name" value="Ribonuclease_T2"/>
    <property type="match status" value="1"/>
</dbReference>
<dbReference type="InterPro" id="IPR018188">
    <property type="entry name" value="RNase_T2_His_AS_1"/>
</dbReference>
<dbReference type="GO" id="GO:0005576">
    <property type="term" value="C:extracellular region"/>
    <property type="evidence" value="ECO:0007669"/>
    <property type="project" value="TreeGrafter"/>
</dbReference>
<proteinExistence type="inferred from homology"/>
<dbReference type="EMBL" id="WJXA01000303">
    <property type="protein sequence ID" value="KAF7113320.1"/>
    <property type="molecule type" value="Genomic_DNA"/>
</dbReference>
<dbReference type="CDD" id="cd00374">
    <property type="entry name" value="RNase_T2"/>
    <property type="match status" value="1"/>
</dbReference>
<dbReference type="InterPro" id="IPR036430">
    <property type="entry name" value="RNase_T2-like_sf"/>
</dbReference>
<comment type="caution">
    <text evidence="4">The sequence shown here is derived from an EMBL/GenBank/DDBJ whole genome shotgun (WGS) entry which is preliminary data.</text>
</comment>
<dbReference type="GO" id="GO:0033897">
    <property type="term" value="F:ribonuclease T2 activity"/>
    <property type="evidence" value="ECO:0007669"/>
    <property type="project" value="InterPro"/>
</dbReference>
<reference evidence="4" key="1">
    <citation type="submission" date="2019-11" db="EMBL/GenBank/DDBJ databases">
        <authorList>
            <person name="Liu Y."/>
            <person name="Hou J."/>
            <person name="Li T.-Q."/>
            <person name="Guan C.-H."/>
            <person name="Wu X."/>
            <person name="Wu H.-Z."/>
            <person name="Ling F."/>
            <person name="Zhang R."/>
            <person name="Shi X.-G."/>
            <person name="Ren J.-P."/>
            <person name="Chen E.-F."/>
            <person name="Sun J.-M."/>
        </authorList>
    </citation>
    <scope>NUCLEOTIDE SEQUENCE</scope>
    <source>
        <strain evidence="4">Adult_tree_wgs_1</strain>
        <tissue evidence="4">Leaves</tissue>
    </source>
</reference>
<dbReference type="Gene3D" id="3.90.730.10">
    <property type="entry name" value="Ribonuclease T2-like"/>
    <property type="match status" value="1"/>
</dbReference>
<comment type="similarity">
    <text evidence="1 2">Belongs to the RNase T2 family.</text>
</comment>
<evidence type="ECO:0000313" key="5">
    <source>
        <dbReference type="Proteomes" id="UP000626092"/>
    </source>
</evidence>
<evidence type="ECO:0000256" key="1">
    <source>
        <dbReference type="ARBA" id="ARBA00007469"/>
    </source>
</evidence>
<dbReference type="InterPro" id="IPR001568">
    <property type="entry name" value="RNase_T2-like"/>
</dbReference>
<dbReference type="InterPro" id="IPR033130">
    <property type="entry name" value="RNase_T2_His_AS_2"/>
</dbReference>
<dbReference type="PROSITE" id="PS00530">
    <property type="entry name" value="RNASE_T2_1"/>
    <property type="match status" value="1"/>
</dbReference>
<keyword evidence="5" id="KW-1185">Reference proteome</keyword>
<organism evidence="4 5">
    <name type="scientific">Rhododendron simsii</name>
    <name type="common">Sims's rhododendron</name>
    <dbReference type="NCBI Taxonomy" id="118357"/>
    <lineage>
        <taxon>Eukaryota</taxon>
        <taxon>Viridiplantae</taxon>
        <taxon>Streptophyta</taxon>
        <taxon>Embryophyta</taxon>
        <taxon>Tracheophyta</taxon>
        <taxon>Spermatophyta</taxon>
        <taxon>Magnoliopsida</taxon>
        <taxon>eudicotyledons</taxon>
        <taxon>Gunneridae</taxon>
        <taxon>Pentapetalae</taxon>
        <taxon>asterids</taxon>
        <taxon>Ericales</taxon>
        <taxon>Ericaceae</taxon>
        <taxon>Ericoideae</taxon>
        <taxon>Rhodoreae</taxon>
        <taxon>Rhododendron</taxon>
    </lineage>
</organism>
<name>A0A834G0Q0_RHOSS</name>
<dbReference type="AlphaFoldDB" id="A0A834G0Q0"/>
<protein>
    <submittedName>
        <fullName evidence="4">Uncharacterized protein</fullName>
    </submittedName>
</protein>
<dbReference type="PANTHER" id="PTHR11240:SF22">
    <property type="entry name" value="RIBONUCLEASE T2"/>
    <property type="match status" value="1"/>
</dbReference>
<gene>
    <name evidence="4" type="ORF">RHSIM_RhsimUnG0138300</name>
</gene>